<keyword evidence="3" id="KW-1185">Reference proteome</keyword>
<organism evidence="2 3">
    <name type="scientific">Winogradskya consettensis</name>
    <dbReference type="NCBI Taxonomy" id="113560"/>
    <lineage>
        <taxon>Bacteria</taxon>
        <taxon>Bacillati</taxon>
        <taxon>Actinomycetota</taxon>
        <taxon>Actinomycetes</taxon>
        <taxon>Micromonosporales</taxon>
        <taxon>Micromonosporaceae</taxon>
        <taxon>Winogradskya</taxon>
    </lineage>
</organism>
<protein>
    <submittedName>
        <fullName evidence="2">Uncharacterized protein</fullName>
    </submittedName>
</protein>
<gene>
    <name evidence="2" type="ORF">Aco04nite_31630</name>
</gene>
<comment type="caution">
    <text evidence="2">The sequence shown here is derived from an EMBL/GenBank/DDBJ whole genome shotgun (WGS) entry which is preliminary data.</text>
</comment>
<sequence length="110" mass="11777">MPLTVGANWEQAPSPLRSDLDPDENTDAAGYAPRGRQDVDEKAERAQVVADVVMSAAPGANDDHRTGAGDRRRRGGPDSVSARVIGDRMQQLLERPDTEWDELGRGPGAG</sequence>
<name>A0A919SJ79_9ACTN</name>
<evidence type="ECO:0000256" key="1">
    <source>
        <dbReference type="SAM" id="MobiDB-lite"/>
    </source>
</evidence>
<dbReference type="AlphaFoldDB" id="A0A919SJ79"/>
<feature type="compositionally biased region" description="Basic and acidic residues" evidence="1">
    <location>
        <begin position="61"/>
        <end position="70"/>
    </location>
</feature>
<feature type="compositionally biased region" description="Basic and acidic residues" evidence="1">
    <location>
        <begin position="35"/>
        <end position="45"/>
    </location>
</feature>
<dbReference type="Proteomes" id="UP000680865">
    <property type="component" value="Unassembled WGS sequence"/>
</dbReference>
<accession>A0A919SJ79</accession>
<feature type="compositionally biased region" description="Basic and acidic residues" evidence="1">
    <location>
        <begin position="94"/>
        <end position="104"/>
    </location>
</feature>
<dbReference type="EMBL" id="BOQP01000015">
    <property type="protein sequence ID" value="GIM72719.1"/>
    <property type="molecule type" value="Genomic_DNA"/>
</dbReference>
<proteinExistence type="predicted"/>
<feature type="region of interest" description="Disordered" evidence="1">
    <location>
        <begin position="1"/>
        <end position="110"/>
    </location>
</feature>
<evidence type="ECO:0000313" key="2">
    <source>
        <dbReference type="EMBL" id="GIM72719.1"/>
    </source>
</evidence>
<evidence type="ECO:0000313" key="3">
    <source>
        <dbReference type="Proteomes" id="UP000680865"/>
    </source>
</evidence>
<reference evidence="2" key="1">
    <citation type="submission" date="2021-03" db="EMBL/GenBank/DDBJ databases">
        <title>Whole genome shotgun sequence of Actinoplanes consettensis NBRC 14913.</title>
        <authorList>
            <person name="Komaki H."/>
            <person name="Tamura T."/>
        </authorList>
    </citation>
    <scope>NUCLEOTIDE SEQUENCE</scope>
    <source>
        <strain evidence="2">NBRC 14913</strain>
    </source>
</reference>